<protein>
    <recommendedName>
        <fullName evidence="1">GWxTD domain-containing protein</fullName>
    </recommendedName>
</protein>
<evidence type="ECO:0000259" key="1">
    <source>
        <dbReference type="Pfam" id="PF20094"/>
    </source>
</evidence>
<reference evidence="2" key="1">
    <citation type="journal article" date="2014" name="Front. Microbiol.">
        <title>High frequency of phylogenetically diverse reductive dehalogenase-homologous genes in deep subseafloor sedimentary metagenomes.</title>
        <authorList>
            <person name="Kawai M."/>
            <person name="Futagami T."/>
            <person name="Toyoda A."/>
            <person name="Takaki Y."/>
            <person name="Nishi S."/>
            <person name="Hori S."/>
            <person name="Arai W."/>
            <person name="Tsubouchi T."/>
            <person name="Morono Y."/>
            <person name="Uchiyama I."/>
            <person name="Ito T."/>
            <person name="Fujiyama A."/>
            <person name="Inagaki F."/>
            <person name="Takami H."/>
        </authorList>
    </citation>
    <scope>NUCLEOTIDE SEQUENCE</scope>
    <source>
        <strain evidence="2">Expedition CK06-06</strain>
    </source>
</reference>
<feature type="non-terminal residue" evidence="2">
    <location>
        <position position="149"/>
    </location>
</feature>
<name>X0T8V0_9ZZZZ</name>
<dbReference type="InterPro" id="IPR030959">
    <property type="entry name" value="GWxTD_dom"/>
</dbReference>
<comment type="caution">
    <text evidence="2">The sequence shown here is derived from an EMBL/GenBank/DDBJ whole genome shotgun (WGS) entry which is preliminary data.</text>
</comment>
<dbReference type="EMBL" id="BARS01006237">
    <property type="protein sequence ID" value="GAF84612.1"/>
    <property type="molecule type" value="Genomic_DNA"/>
</dbReference>
<dbReference type="NCBIfam" id="TIGR04514">
    <property type="entry name" value="GWxTD_dom"/>
    <property type="match status" value="1"/>
</dbReference>
<dbReference type="AlphaFoldDB" id="X0T8V0"/>
<evidence type="ECO:0000313" key="2">
    <source>
        <dbReference type="EMBL" id="GAF84612.1"/>
    </source>
</evidence>
<proteinExistence type="predicted"/>
<dbReference type="Pfam" id="PF20094">
    <property type="entry name" value="GWxTD_dom"/>
    <property type="match status" value="1"/>
</dbReference>
<feature type="domain" description="GWxTD" evidence="1">
    <location>
        <begin position="32"/>
        <end position="122"/>
    </location>
</feature>
<sequence>MKYFIPTLIIIAVVILMSCGFSGKIALDPTSKDFHETARLIMTKQEKDIFNYLPDKESREEFISDFWAKRDPSPDTEENEFKEEFFRRIEYASLRFREGIPGWKTDRGRIYIYLGPPDKVEQRPFVNYPDVKGLIFWGYYKYRLGIEFV</sequence>
<accession>X0T8V0</accession>
<gene>
    <name evidence="2" type="ORF">S01H1_12185</name>
</gene>
<dbReference type="PROSITE" id="PS51257">
    <property type="entry name" value="PROKAR_LIPOPROTEIN"/>
    <property type="match status" value="1"/>
</dbReference>
<organism evidence="2">
    <name type="scientific">marine sediment metagenome</name>
    <dbReference type="NCBI Taxonomy" id="412755"/>
    <lineage>
        <taxon>unclassified sequences</taxon>
        <taxon>metagenomes</taxon>
        <taxon>ecological metagenomes</taxon>
    </lineage>
</organism>